<keyword evidence="4" id="KW-1185">Reference proteome</keyword>
<feature type="signal peptide" evidence="2">
    <location>
        <begin position="1"/>
        <end position="17"/>
    </location>
</feature>
<reference evidence="3" key="1">
    <citation type="submission" date="2020-08" db="EMBL/GenBank/DDBJ databases">
        <title>Whole genome shotgun sequence of Polymorphospora rubra NBRC 101157.</title>
        <authorList>
            <person name="Komaki H."/>
            <person name="Tamura T."/>
        </authorList>
    </citation>
    <scope>NUCLEOTIDE SEQUENCE</scope>
    <source>
        <strain evidence="3">NBRC 101157</strain>
    </source>
</reference>
<evidence type="ECO:0000313" key="4">
    <source>
        <dbReference type="Proteomes" id="UP000680866"/>
    </source>
</evidence>
<keyword evidence="2" id="KW-0732">Signal</keyword>
<dbReference type="EMBL" id="AP023359">
    <property type="protein sequence ID" value="BCJ67593.1"/>
    <property type="molecule type" value="Genomic_DNA"/>
</dbReference>
<evidence type="ECO:0000256" key="1">
    <source>
        <dbReference type="SAM" id="Phobius"/>
    </source>
</evidence>
<protein>
    <submittedName>
        <fullName evidence="3">Uncharacterized protein</fullName>
    </submittedName>
</protein>
<accession>A0A810N7H8</accession>
<organism evidence="3 4">
    <name type="scientific">Polymorphospora rubra</name>
    <dbReference type="NCBI Taxonomy" id="338584"/>
    <lineage>
        <taxon>Bacteria</taxon>
        <taxon>Bacillati</taxon>
        <taxon>Actinomycetota</taxon>
        <taxon>Actinomycetes</taxon>
        <taxon>Micromonosporales</taxon>
        <taxon>Micromonosporaceae</taxon>
        <taxon>Polymorphospora</taxon>
    </lineage>
</organism>
<dbReference type="AlphaFoldDB" id="A0A810N7H8"/>
<evidence type="ECO:0000313" key="3">
    <source>
        <dbReference type="EMBL" id="BCJ67593.1"/>
    </source>
</evidence>
<name>A0A810N7H8_9ACTN</name>
<keyword evidence="1" id="KW-0812">Transmembrane</keyword>
<evidence type="ECO:0000256" key="2">
    <source>
        <dbReference type="SAM" id="SignalP"/>
    </source>
</evidence>
<gene>
    <name evidence="3" type="ORF">Prubr_46140</name>
</gene>
<sequence>MKNLLWVVLAVSVVANAATNLLMPGGAGQITLQLVTGLVAVGSIAGLVTARRRRA</sequence>
<dbReference type="RefSeq" id="WP_212816905.1">
    <property type="nucleotide sequence ID" value="NZ_AP023359.1"/>
</dbReference>
<keyword evidence="1" id="KW-0472">Membrane</keyword>
<dbReference type="KEGG" id="pry:Prubr_46140"/>
<keyword evidence="1" id="KW-1133">Transmembrane helix</keyword>
<feature type="transmembrane region" description="Helical" evidence="1">
    <location>
        <begin position="27"/>
        <end position="50"/>
    </location>
</feature>
<dbReference type="Proteomes" id="UP000680866">
    <property type="component" value="Chromosome"/>
</dbReference>
<feature type="chain" id="PRO_5032659474" evidence="2">
    <location>
        <begin position="18"/>
        <end position="55"/>
    </location>
</feature>
<proteinExistence type="predicted"/>